<evidence type="ECO:0000256" key="1">
    <source>
        <dbReference type="PROSITE-ProRule" id="PRU00285"/>
    </source>
</evidence>
<keyword evidence="5" id="KW-1185">Reference proteome</keyword>
<name>A0ABT4VZ16_9RHOB</name>
<dbReference type="PROSITE" id="PS01031">
    <property type="entry name" value="SHSP"/>
    <property type="match status" value="1"/>
</dbReference>
<dbReference type="Gene3D" id="2.60.40.790">
    <property type="match status" value="1"/>
</dbReference>
<evidence type="ECO:0000259" key="3">
    <source>
        <dbReference type="PROSITE" id="PS01031"/>
    </source>
</evidence>
<reference evidence="4 5" key="1">
    <citation type="submission" date="2023-01" db="EMBL/GenBank/DDBJ databases">
        <authorList>
            <person name="Yoon J.-W."/>
        </authorList>
    </citation>
    <scope>NUCLEOTIDE SEQUENCE [LARGE SCALE GENOMIC DNA]</scope>
    <source>
        <strain evidence="4 5">KMU-50</strain>
    </source>
</reference>
<dbReference type="InterPro" id="IPR031107">
    <property type="entry name" value="Small_HSP"/>
</dbReference>
<evidence type="ECO:0000256" key="2">
    <source>
        <dbReference type="RuleBase" id="RU003616"/>
    </source>
</evidence>
<evidence type="ECO:0000313" key="4">
    <source>
        <dbReference type="EMBL" id="MDA5093494.1"/>
    </source>
</evidence>
<dbReference type="RefSeq" id="WP_271053185.1">
    <property type="nucleotide sequence ID" value="NZ_JAQIIO010000002.1"/>
</dbReference>
<dbReference type="SUPFAM" id="SSF49764">
    <property type="entry name" value="HSP20-like chaperones"/>
    <property type="match status" value="1"/>
</dbReference>
<dbReference type="CDD" id="cd06464">
    <property type="entry name" value="ACD_sHsps-like"/>
    <property type="match status" value="1"/>
</dbReference>
<comment type="caution">
    <text evidence="4">The sequence shown here is derived from an EMBL/GenBank/DDBJ whole genome shotgun (WGS) entry which is preliminary data.</text>
</comment>
<proteinExistence type="inferred from homology"/>
<protein>
    <submittedName>
        <fullName evidence="4">Hsp20/alpha crystallin family protein</fullName>
    </submittedName>
</protein>
<dbReference type="PANTHER" id="PTHR11527">
    <property type="entry name" value="HEAT-SHOCK PROTEIN 20 FAMILY MEMBER"/>
    <property type="match status" value="1"/>
</dbReference>
<dbReference type="Pfam" id="PF00011">
    <property type="entry name" value="HSP20"/>
    <property type="match status" value="1"/>
</dbReference>
<evidence type="ECO:0000313" key="5">
    <source>
        <dbReference type="Proteomes" id="UP001528040"/>
    </source>
</evidence>
<dbReference type="InterPro" id="IPR008978">
    <property type="entry name" value="HSP20-like_chaperone"/>
</dbReference>
<accession>A0ABT4VZ16</accession>
<organism evidence="4 5">
    <name type="scientific">Aliiroseovarius salicola</name>
    <dbReference type="NCBI Taxonomy" id="3009082"/>
    <lineage>
        <taxon>Bacteria</taxon>
        <taxon>Pseudomonadati</taxon>
        <taxon>Pseudomonadota</taxon>
        <taxon>Alphaproteobacteria</taxon>
        <taxon>Rhodobacterales</taxon>
        <taxon>Paracoccaceae</taxon>
        <taxon>Aliiroseovarius</taxon>
    </lineage>
</organism>
<gene>
    <name evidence="4" type="ORF">O2N63_05265</name>
</gene>
<comment type="similarity">
    <text evidence="1 2">Belongs to the small heat shock protein (HSP20) family.</text>
</comment>
<dbReference type="Proteomes" id="UP001528040">
    <property type="component" value="Unassembled WGS sequence"/>
</dbReference>
<sequence length="137" mass="15144">MVETSKSGFWPSIYDPLRSFGSRVSEYLSPASEASLADDAYRITMELPGVAEEDVDLTIHDGVVQVKGEKRTEREEEGDTWFFSERSYGAFSRSFRLPPDAKGDSISAEMKDGVLTIIVPKAAPEENGAKAVKIKKH</sequence>
<dbReference type="InterPro" id="IPR002068">
    <property type="entry name" value="A-crystallin/Hsp20_dom"/>
</dbReference>
<feature type="domain" description="SHSP" evidence="3">
    <location>
        <begin position="22"/>
        <end position="137"/>
    </location>
</feature>
<dbReference type="EMBL" id="JAQIIO010000002">
    <property type="protein sequence ID" value="MDA5093494.1"/>
    <property type="molecule type" value="Genomic_DNA"/>
</dbReference>